<feature type="region of interest" description="Disordered" evidence="1">
    <location>
        <begin position="116"/>
        <end position="142"/>
    </location>
</feature>
<evidence type="ECO:0000313" key="2">
    <source>
        <dbReference type="Proteomes" id="UP000036681"/>
    </source>
</evidence>
<dbReference type="AlphaFoldDB" id="A0A0M3IVC8"/>
<name>A0A0M3IVC8_ASCLU</name>
<feature type="compositionally biased region" description="Basic and acidic residues" evidence="1">
    <location>
        <begin position="117"/>
        <end position="142"/>
    </location>
</feature>
<organism evidence="2 3">
    <name type="scientific">Ascaris lumbricoides</name>
    <name type="common">Giant roundworm</name>
    <dbReference type="NCBI Taxonomy" id="6252"/>
    <lineage>
        <taxon>Eukaryota</taxon>
        <taxon>Metazoa</taxon>
        <taxon>Ecdysozoa</taxon>
        <taxon>Nematoda</taxon>
        <taxon>Chromadorea</taxon>
        <taxon>Rhabditida</taxon>
        <taxon>Spirurina</taxon>
        <taxon>Ascaridomorpha</taxon>
        <taxon>Ascaridoidea</taxon>
        <taxon>Ascarididae</taxon>
        <taxon>Ascaris</taxon>
    </lineage>
</organism>
<accession>A0A0M3IVC8</accession>
<sequence>MVLAFADPFVRVFMHSYKKEGNILEVDEVVRLTASYYVGRGTIDEKILQRQVMKSGLGTVVELDSLNEPMTLFSDEDLADIFTLNSEVACATHELMECKCGGCGLLRTEISDEVEEGEIREHEHSPIVDDSDTTVKKRQDTRATEGSVSIFDHIESDYSTKKAEQAEWPSDACNAAPLDSQKAEPTENAVASGKASSVSILMGALSRWRHYSPECEQQFEQMKLEAGLQLAALREVTFAMKLTSNY</sequence>
<evidence type="ECO:0000256" key="1">
    <source>
        <dbReference type="SAM" id="MobiDB-lite"/>
    </source>
</evidence>
<reference evidence="3" key="1">
    <citation type="submission" date="2017-02" db="UniProtKB">
        <authorList>
            <consortium name="WormBaseParasite"/>
        </authorList>
    </citation>
    <scope>IDENTIFICATION</scope>
</reference>
<dbReference type="WBParaSite" id="ALUE_0002270601-mRNA-1">
    <property type="protein sequence ID" value="ALUE_0002270601-mRNA-1"/>
    <property type="gene ID" value="ALUE_0002270601"/>
</dbReference>
<protein>
    <submittedName>
        <fullName evidence="3">DDE-1 domain-containing protein</fullName>
    </submittedName>
</protein>
<proteinExistence type="predicted"/>
<evidence type="ECO:0000313" key="3">
    <source>
        <dbReference type="WBParaSite" id="ALUE_0002270601-mRNA-1"/>
    </source>
</evidence>
<dbReference type="Proteomes" id="UP000036681">
    <property type="component" value="Unplaced"/>
</dbReference>
<keyword evidence="2" id="KW-1185">Reference proteome</keyword>